<organism evidence="4 5">
    <name type="scientific">Monoglobus pectinilyticus</name>
    <dbReference type="NCBI Taxonomy" id="1981510"/>
    <lineage>
        <taxon>Bacteria</taxon>
        <taxon>Bacillati</taxon>
        <taxon>Bacillota</taxon>
        <taxon>Clostridia</taxon>
        <taxon>Monoglobales</taxon>
        <taxon>Monoglobaceae</taxon>
        <taxon>Monoglobus</taxon>
    </lineage>
</organism>
<reference evidence="4 5" key="1">
    <citation type="submission" date="2017-04" db="EMBL/GenBank/DDBJ databases">
        <title>Monoglobus pectinilyticus 14 draft genome.</title>
        <authorList>
            <person name="Kim C."/>
            <person name="Rosendale D.I."/>
            <person name="Kelly W.J."/>
            <person name="Tannock G.W."/>
            <person name="Patchett M.L."/>
            <person name="Jordens J.Z."/>
        </authorList>
    </citation>
    <scope>NUCLEOTIDE SEQUENCE [LARGE SCALE GENOMIC DNA]</scope>
    <source>
        <strain evidence="4 5">14</strain>
    </source>
</reference>
<dbReference type="PANTHER" id="PTHR32305">
    <property type="match status" value="1"/>
</dbReference>
<keyword evidence="5" id="KW-1185">Reference proteome</keyword>
<feature type="region of interest" description="Disordered" evidence="2">
    <location>
        <begin position="35"/>
        <end position="118"/>
    </location>
</feature>
<accession>A0A2K9P547</accession>
<evidence type="ECO:0000256" key="1">
    <source>
        <dbReference type="ARBA" id="ARBA00022737"/>
    </source>
</evidence>
<dbReference type="InterPro" id="IPR022385">
    <property type="entry name" value="Rhs_assc_core"/>
</dbReference>
<dbReference type="InterPro" id="IPR050708">
    <property type="entry name" value="T6SS_VgrG/RHS"/>
</dbReference>
<evidence type="ECO:0000313" key="5">
    <source>
        <dbReference type="Proteomes" id="UP000235589"/>
    </source>
</evidence>
<dbReference type="Gene3D" id="3.90.930.1">
    <property type="match status" value="1"/>
</dbReference>
<dbReference type="EMBL" id="CP020991">
    <property type="protein sequence ID" value="AUO20376.1"/>
    <property type="molecule type" value="Genomic_DNA"/>
</dbReference>
<dbReference type="Gene3D" id="2.180.10.10">
    <property type="entry name" value="RHS repeat-associated core"/>
    <property type="match status" value="2"/>
</dbReference>
<dbReference type="InterPro" id="IPR031325">
    <property type="entry name" value="RHS_repeat"/>
</dbReference>
<dbReference type="PANTHER" id="PTHR32305:SF15">
    <property type="entry name" value="PROTEIN RHSA-RELATED"/>
    <property type="match status" value="1"/>
</dbReference>
<dbReference type="NCBIfam" id="TIGR01643">
    <property type="entry name" value="YD_repeat_2x"/>
    <property type="match status" value="3"/>
</dbReference>
<protein>
    <submittedName>
        <fullName evidence="4">YD repeat-containing protein</fullName>
    </submittedName>
</protein>
<feature type="compositionally biased region" description="Acidic residues" evidence="2">
    <location>
        <begin position="71"/>
        <end position="86"/>
    </location>
</feature>
<feature type="domain" description="Teneurin-like YD-shell" evidence="3">
    <location>
        <begin position="993"/>
        <end position="1345"/>
    </location>
</feature>
<dbReference type="GeneID" id="98063608"/>
<dbReference type="RefSeq" id="WP_102366501.1">
    <property type="nucleotide sequence ID" value="NZ_CP020991.1"/>
</dbReference>
<evidence type="ECO:0000256" key="2">
    <source>
        <dbReference type="SAM" id="MobiDB-lite"/>
    </source>
</evidence>
<name>A0A2K9P547_9FIRM</name>
<evidence type="ECO:0000259" key="3">
    <source>
        <dbReference type="Pfam" id="PF25023"/>
    </source>
</evidence>
<dbReference type="Pfam" id="PF05593">
    <property type="entry name" value="RHS_repeat"/>
    <property type="match status" value="1"/>
</dbReference>
<dbReference type="Proteomes" id="UP000235589">
    <property type="component" value="Chromosome"/>
</dbReference>
<gene>
    <name evidence="4" type="ORF">B9O19_02236</name>
</gene>
<dbReference type="InterPro" id="IPR006530">
    <property type="entry name" value="YD"/>
</dbReference>
<dbReference type="InterPro" id="IPR056823">
    <property type="entry name" value="TEN-like_YD-shell"/>
</dbReference>
<dbReference type="NCBIfam" id="TIGR03696">
    <property type="entry name" value="Rhs_assc_core"/>
    <property type="match status" value="1"/>
</dbReference>
<sequence length="2039" mass="230290">MSRLKRIISELIIISIMFTSIPMVFADVEKTNESSVSEEQVINEETENNLIEENADEKDEDIKNETLDKNEEIEDKNDESASEQEAVETPSTEKDEGVLPEAEETEEPETTVIPEATETPMPEINLEETINNGVKYSELSDDEKAEAQKQYGIRDDVFADCENEGFDLQNTLEFGVLIQNAGITASEYKIMLNNFESKEQVFDELESFANFKYSVPALKIQENAEYRSLFINGLTSEKVLQTAALSAMLGIAGIASYADMSYEEIETKLTEEQFLEYSSIMSCLSEVMPMEDEDETIYDTSKYPDAPFTFDRNNNETFNESSGALGYNLSGLSLQGKNGLDLNLSASYNTANSSPTDIGSLPATTVGWYKYETPLVNFAAGWSFNGISSINLINRKYGSSYRTDSILTASDGSTHTISYKSLRDSSVIELTLDGRYSYADLKFEKNTEYIDSDGGVVSAFKLYYKDGRIEYFDADGKVMKTQNRFGDAIYYRYYTNGDEINDDFTKLGQEYNKCVITDTCGRQVIVERKTKENYIQEITVKVLGSDGSEIEGTTQKYNIRSTMNTANMDTYAQILDSYTNQEGLQTTFKYQEGNNEDEIYSVTNFINRNFYILTDVIHPTGASTHYEYSKTMYSYNSLRQESARLIKRYDVVNGIEENVIAYDYSGSFMYNNAYSTTETTADGVITKHNYAPCYESTSSYYPNDKYYSYKSSNASGKFTLKESDEVYYMDGENPVYLSKTIYGGDTVRYYKRTYPEIVTSIIYDKEQNSIESTTISEYNEYRDLVKSWDAYANGDKTNTEHMTSYTYDDVYHTQLTKEYKRDGSTTVKEETVLSADSKVPAQSLTYENGNLVAKETYLYEDNNSANPSTVRSYKTGTEYTEQNITYLNKSLPLTKTVAGVTTSYTYDELGRAVSTTDGKGNVTYAEYDNLGRQISTRNPDGTTVTVEYPKASSAGQILENSVITKDGRGNKTKYIYDGLGKITTVFNCETNQTQTAYEYDTVGRISKIIDGNGNNYNYQYDKKSRKTKMEVKDAAGSLAYEESYVYDDVDGDLSKAETIKGSGAGKTVSAAYTDKYGNTVKETTGDGTDISETEYTYDYIGNKLNTKTPKAKSEGKGYTYRTEYGTKDGGTYVTTTDIDNNSTRVEKNMLGQEVKTIDPKKNESSAKYDDFGRQTEVKSRIDGGDSIKSYIYDNNGNVIKESITSNKPGEAATYRNVYYEYDNMNRLVKTYTDEPGETLYEYDGNGNITKMTTGVVNGEGGVSTTYEYDSQNRLISSTDPMGYSESYTYDNNGNIVSKTDKNGTVTTNVYNGINNPLSATSERDGETETTTYTYADTSTALLSIANEAATITYSYDRKGQVTGESRTTGETLSYSYDKDGNQTGLILNSTNGVSQNISYSYDYLGKMKEVRDNLENELVAVYSYDENGNLTEKKTNGNTMVTSYEYNESNLPKKVSNQTVADPLQNIKGTYSEYNYSYYLDGNQSSVTDIFGKTKGYTYDSAGRLKLETINRNNQLEHSTLYTYDERGNRAFKKDKNGIINENEISLMDYHIPWNYEEGEGETSYVYDDNNRLTYQNCEYGYCMSNEQKYSFDCNGNMTSKNTHIYYDDYSPDEHLHTEYENTTRDYGYNLQNKMESYDGKGQTATYAYDGTGTRIGKTVNGVSTGQIWNNGNVIAEYGTKGTKTYIRGAGGEIVKTKDSANNNRYFSYNAHGDTTNIIEKNAESTSFAVTAAYEYDAFGGLVTGTGGEADSNGFRYNGQYTDEETGLIYLRNRYYDPSIGRFTQEDPYWNPGNMIYGDQQFEEGEVKIPDYYAIVQSANLYVYCSNDPVNGVDPTGMVAYEWFNSSDEAAMDWAWNYYAKTDYSRFEQLSIIYKIKSGDKVYYTYGYAVDILESSSVANPHYSDPNAARQYAPTGIIGWEVSEYGFVHSHASTTELSLDDKKSVLNADFSIVYAVVPNEYNNSVVDIFKYHDTRSNGYSVEGVVYGMSYDRSYLTEEKRESLRNRYKHAWSLHIMRSYNNYCENGFDCPILNWPNERW</sequence>
<dbReference type="KEGG" id="mpec:B9O19_02236"/>
<proteinExistence type="predicted"/>
<feature type="compositionally biased region" description="Basic and acidic residues" evidence="2">
    <location>
        <begin position="60"/>
        <end position="70"/>
    </location>
</feature>
<evidence type="ECO:0000313" key="4">
    <source>
        <dbReference type="EMBL" id="AUO20376.1"/>
    </source>
</evidence>
<dbReference type="Pfam" id="PF25023">
    <property type="entry name" value="TEN_YD-shell"/>
    <property type="match status" value="1"/>
</dbReference>
<dbReference type="OrthoDB" id="9815752at2"/>
<keyword evidence="1" id="KW-0677">Repeat</keyword>